<dbReference type="RefSeq" id="WP_019470906.1">
    <property type="nucleotide sequence ID" value="NZ_CP010979.1"/>
</dbReference>
<reference evidence="1 2" key="1">
    <citation type="submission" date="2015-02" db="EMBL/GenBank/DDBJ databases">
        <title>Complete Genome Sequencing of Pseudomonas putida S13.1.2.</title>
        <authorList>
            <person name="Chong T.M."/>
            <person name="Chan K.G."/>
            <person name="Dessaux Y."/>
        </authorList>
    </citation>
    <scope>NUCLEOTIDE SEQUENCE [LARGE SCALE GENOMIC DNA]</scope>
    <source>
        <strain evidence="1 2">S13.1.2</strain>
    </source>
</reference>
<gene>
    <name evidence="1" type="ORF">N805_12375</name>
</gene>
<sequence>MSGVRLVAKGIDAEQFASEYSAPVRRGLEAIHFLNTTPAKAAKNYAPGKDKEQGKIVGAPVASSGFLSCKGTVDCIETAVAETENMTIFVAARTAVDGSVAADRPMFFGNYQGFNIDGGVAWGVSLYLSGLNRITGTAGFGVDAADNTNIVSGVTRTVASKWGLYMLQVSAAGTTIRDFTTGLSQTIAPAGRPRRLALGKVRIGSGQTGLLGACDVAIFQAHNVVLTEAEIQATVADHRAYLARRGIVV</sequence>
<accession>A0AAU8RWT0</accession>
<dbReference type="AlphaFoldDB" id="A0AAU8RWT0"/>
<name>A0AAU8RWT0_PSEPU</name>
<dbReference type="EMBL" id="CP010979">
    <property type="protein sequence ID" value="AJQ47965.1"/>
    <property type="molecule type" value="Genomic_DNA"/>
</dbReference>
<dbReference type="Proteomes" id="UP000033260">
    <property type="component" value="Chromosome"/>
</dbReference>
<evidence type="ECO:0000313" key="2">
    <source>
        <dbReference type="Proteomes" id="UP000033260"/>
    </source>
</evidence>
<organism evidence="1 2">
    <name type="scientific">Pseudomonas putida S13.1.2</name>
    <dbReference type="NCBI Taxonomy" id="1384061"/>
    <lineage>
        <taxon>Bacteria</taxon>
        <taxon>Pseudomonadati</taxon>
        <taxon>Pseudomonadota</taxon>
        <taxon>Gammaproteobacteria</taxon>
        <taxon>Pseudomonadales</taxon>
        <taxon>Pseudomonadaceae</taxon>
        <taxon>Pseudomonas</taxon>
    </lineage>
</organism>
<evidence type="ECO:0000313" key="1">
    <source>
        <dbReference type="EMBL" id="AJQ47965.1"/>
    </source>
</evidence>
<protein>
    <submittedName>
        <fullName evidence="1">Uncharacterized protein</fullName>
    </submittedName>
</protein>
<proteinExistence type="predicted"/>